<dbReference type="PRINTS" id="PR00598">
    <property type="entry name" value="HTHMARR"/>
</dbReference>
<comment type="subcellular location">
    <subcellularLocation>
        <location evidence="1">Cytoplasm</location>
    </subcellularLocation>
</comment>
<proteinExistence type="inferred from homology"/>
<dbReference type="GO" id="GO:0003700">
    <property type="term" value="F:DNA-binding transcription factor activity"/>
    <property type="evidence" value="ECO:0007669"/>
    <property type="project" value="InterPro"/>
</dbReference>
<evidence type="ECO:0000256" key="4">
    <source>
        <dbReference type="ARBA" id="ARBA00023163"/>
    </source>
</evidence>
<dbReference type="RefSeq" id="WP_256208096.1">
    <property type="nucleotide sequence ID" value="NZ_FNBJ01000002.1"/>
</dbReference>
<feature type="domain" description="HTH marR-type" evidence="8">
    <location>
        <begin position="25"/>
        <end position="158"/>
    </location>
</feature>
<keyword evidence="13" id="KW-1185">Reference proteome</keyword>
<reference evidence="12 13" key="1">
    <citation type="submission" date="2016-10" db="EMBL/GenBank/DDBJ databases">
        <authorList>
            <person name="Varghese N."/>
            <person name="Submissions S."/>
        </authorList>
    </citation>
    <scope>NUCLEOTIDE SEQUENCE [LARGE SCALE GENOMIC DNA]</scope>
    <source>
        <strain evidence="10 13">WG2</strain>
        <strain evidence="11 12">WG5</strain>
    </source>
</reference>
<evidence type="ECO:0000313" key="13">
    <source>
        <dbReference type="Proteomes" id="UP000199519"/>
    </source>
</evidence>
<sequence length="164" mass="19127">MSAIIFIKLVESATKLKRGVIMRVSAPIEKWIAKLYKDHDQFVDNLLEDYNLNHSEANLLIYLYKDGDGISQNKLKENLGVDKATISRAIYSLIDKNYLKKRKSPADGRVNLIYLTEKAEAVKEEINDIYQQWFQIFINKIGEKEAKRVLDNLEKMYEIVQNKE</sequence>
<dbReference type="PANTHER" id="PTHR42756">
    <property type="entry name" value="TRANSCRIPTIONAL REGULATOR, MARR"/>
    <property type="match status" value="1"/>
</dbReference>
<evidence type="ECO:0000256" key="6">
    <source>
        <dbReference type="ARBA" id="ARBA00047188"/>
    </source>
</evidence>
<dbReference type="SUPFAM" id="SSF46785">
    <property type="entry name" value="Winged helix' DNA-binding domain"/>
    <property type="match status" value="1"/>
</dbReference>
<keyword evidence="4" id="KW-0804">Transcription</keyword>
<evidence type="ECO:0000313" key="9">
    <source>
        <dbReference type="EMBL" id="PXV67324.1"/>
    </source>
</evidence>
<organism evidence="9 14">
    <name type="scientific">Halanaerobium congolense</name>
    <dbReference type="NCBI Taxonomy" id="54121"/>
    <lineage>
        <taxon>Bacteria</taxon>
        <taxon>Bacillati</taxon>
        <taxon>Bacillota</taxon>
        <taxon>Clostridia</taxon>
        <taxon>Halanaerobiales</taxon>
        <taxon>Halanaerobiaceae</taxon>
        <taxon>Halanaerobium</taxon>
    </lineage>
</organism>
<accession>A0A1G7G417</accession>
<dbReference type="Proteomes" id="UP000247389">
    <property type="component" value="Unassembled WGS sequence"/>
</dbReference>
<protein>
    <recommendedName>
        <fullName evidence="6">HTH-type transcriptional regulator SarZ</fullName>
    </recommendedName>
    <alternativeName>
        <fullName evidence="7">Staphylococcal accessory regulator Z</fullName>
    </alternativeName>
</protein>
<evidence type="ECO:0000256" key="5">
    <source>
        <dbReference type="ARBA" id="ARBA00046337"/>
    </source>
</evidence>
<dbReference type="InterPro" id="IPR036388">
    <property type="entry name" value="WH-like_DNA-bd_sf"/>
</dbReference>
<evidence type="ECO:0000256" key="7">
    <source>
        <dbReference type="ARBA" id="ARBA00047207"/>
    </source>
</evidence>
<dbReference type="EMBL" id="FNBJ01000002">
    <property type="protein sequence ID" value="SDE82872.1"/>
    <property type="molecule type" value="Genomic_DNA"/>
</dbReference>
<dbReference type="Proteomes" id="UP000198612">
    <property type="component" value="Unassembled WGS sequence"/>
</dbReference>
<dbReference type="EMBL" id="QICM01000008">
    <property type="protein sequence ID" value="PXV67324.1"/>
    <property type="molecule type" value="Genomic_DNA"/>
</dbReference>
<evidence type="ECO:0000313" key="12">
    <source>
        <dbReference type="Proteomes" id="UP000198612"/>
    </source>
</evidence>
<dbReference type="SMART" id="SM00347">
    <property type="entry name" value="HTH_MARR"/>
    <property type="match status" value="1"/>
</dbReference>
<gene>
    <name evidence="9" type="ORF">C8C78_10869</name>
    <name evidence="10" type="ORF">SAMN04488598_102138</name>
    <name evidence="11" type="ORF">SAMN04515652_10244</name>
</gene>
<dbReference type="InterPro" id="IPR000835">
    <property type="entry name" value="HTH_MarR-typ"/>
</dbReference>
<dbReference type="GO" id="GO:0003677">
    <property type="term" value="F:DNA binding"/>
    <property type="evidence" value="ECO:0007669"/>
    <property type="project" value="UniProtKB-KW"/>
</dbReference>
<keyword evidence="3 9" id="KW-0238">DNA-binding</keyword>
<name>A0A1G7G417_9FIRM</name>
<evidence type="ECO:0000313" key="11">
    <source>
        <dbReference type="EMBL" id="SES64465.1"/>
    </source>
</evidence>
<dbReference type="Gene3D" id="1.10.10.10">
    <property type="entry name" value="Winged helix-like DNA-binding domain superfamily/Winged helix DNA-binding domain"/>
    <property type="match status" value="1"/>
</dbReference>
<evidence type="ECO:0000256" key="1">
    <source>
        <dbReference type="ARBA" id="ARBA00004496"/>
    </source>
</evidence>
<evidence type="ECO:0000313" key="14">
    <source>
        <dbReference type="Proteomes" id="UP000247389"/>
    </source>
</evidence>
<dbReference type="InterPro" id="IPR055166">
    <property type="entry name" value="Transc_reg_Sar_Rot_HTH"/>
</dbReference>
<evidence type="ECO:0000256" key="3">
    <source>
        <dbReference type="ARBA" id="ARBA00023125"/>
    </source>
</evidence>
<evidence type="ECO:0000259" key="8">
    <source>
        <dbReference type="PROSITE" id="PS50995"/>
    </source>
</evidence>
<dbReference type="Proteomes" id="UP000199519">
    <property type="component" value="Unassembled WGS sequence"/>
</dbReference>
<dbReference type="PANTHER" id="PTHR42756:SF1">
    <property type="entry name" value="TRANSCRIPTIONAL REPRESSOR OF EMRAB OPERON"/>
    <property type="match status" value="1"/>
</dbReference>
<comment type="similarity">
    <text evidence="5">Belongs to the SarZ family.</text>
</comment>
<keyword evidence="2" id="KW-0805">Transcription regulation</keyword>
<reference evidence="9 14" key="2">
    <citation type="submission" date="2018-04" db="EMBL/GenBank/DDBJ databases">
        <title>Subsurface microbial communities from deep shales in Ohio and West Virginia, USA.</title>
        <authorList>
            <person name="Wrighton K."/>
        </authorList>
    </citation>
    <scope>NUCLEOTIDE SEQUENCE [LARGE SCALE GENOMIC DNA]</scope>
    <source>
        <strain evidence="9 14">MSL28</strain>
    </source>
</reference>
<dbReference type="PROSITE" id="PS50995">
    <property type="entry name" value="HTH_MARR_2"/>
    <property type="match status" value="1"/>
</dbReference>
<dbReference type="InterPro" id="IPR036390">
    <property type="entry name" value="WH_DNA-bd_sf"/>
</dbReference>
<evidence type="ECO:0000256" key="2">
    <source>
        <dbReference type="ARBA" id="ARBA00023015"/>
    </source>
</evidence>
<evidence type="ECO:0000313" key="10">
    <source>
        <dbReference type="EMBL" id="SDE82872.1"/>
    </source>
</evidence>
<dbReference type="EMBL" id="FOHG01000002">
    <property type="protein sequence ID" value="SES64465.1"/>
    <property type="molecule type" value="Genomic_DNA"/>
</dbReference>
<dbReference type="AlphaFoldDB" id="A0A1G7G417"/>
<dbReference type="Pfam" id="PF22381">
    <property type="entry name" value="Staph_reg_Sar_Rot"/>
    <property type="match status" value="1"/>
</dbReference>
<dbReference type="GO" id="GO:0005737">
    <property type="term" value="C:cytoplasm"/>
    <property type="evidence" value="ECO:0007669"/>
    <property type="project" value="UniProtKB-SubCell"/>
</dbReference>